<dbReference type="InterPro" id="IPR007239">
    <property type="entry name" value="Atg5"/>
</dbReference>
<dbReference type="GeneID" id="19973744"/>
<evidence type="ECO:0000256" key="8">
    <source>
        <dbReference type="RuleBase" id="RU361202"/>
    </source>
</evidence>
<dbReference type="STRING" id="1220924.W2RQ09"/>
<evidence type="ECO:0000256" key="5">
    <source>
        <dbReference type="ARBA" id="ARBA00022843"/>
    </source>
</evidence>
<accession>W2RQ09</accession>
<dbReference type="eggNOG" id="KOG2976">
    <property type="taxonomic scope" value="Eukaryota"/>
</dbReference>
<evidence type="ECO:0000256" key="1">
    <source>
        <dbReference type="ARBA" id="ARBA00004623"/>
    </source>
</evidence>
<evidence type="ECO:0000256" key="7">
    <source>
        <dbReference type="ARBA" id="ARBA00024770"/>
    </source>
</evidence>
<comment type="subunit">
    <text evidence="8">Conjugated with ATG12.</text>
</comment>
<dbReference type="PANTHER" id="PTHR13040:SF2">
    <property type="entry name" value="AUTOPHAGY PROTEIN 5"/>
    <property type="match status" value="1"/>
</dbReference>
<evidence type="ECO:0000313" key="13">
    <source>
        <dbReference type="Proteomes" id="UP000030752"/>
    </source>
</evidence>
<dbReference type="RefSeq" id="XP_008718959.1">
    <property type="nucleotide sequence ID" value="XM_008720737.1"/>
</dbReference>
<keyword evidence="4 8" id="KW-1017">Isopeptide bond</keyword>
<evidence type="ECO:0000256" key="4">
    <source>
        <dbReference type="ARBA" id="ARBA00022499"/>
    </source>
</evidence>
<dbReference type="GO" id="GO:0061908">
    <property type="term" value="C:phagophore"/>
    <property type="evidence" value="ECO:0007669"/>
    <property type="project" value="TreeGrafter"/>
</dbReference>
<evidence type="ECO:0000256" key="2">
    <source>
        <dbReference type="ARBA" id="ARBA00006910"/>
    </source>
</evidence>
<feature type="domain" description="Autophagy protein ATG5 UblB" evidence="9">
    <location>
        <begin position="203"/>
        <end position="310"/>
    </location>
</feature>
<dbReference type="InParanoid" id="W2RQ09"/>
<evidence type="ECO:0000259" key="10">
    <source>
        <dbReference type="Pfam" id="PF20637"/>
    </source>
</evidence>
<comment type="function">
    <text evidence="7">Involved in cytoplasm to vacuole transport (Cvt) and autophagic vesicle formation. Autophagy is essential for maintenance of amino acid levels and protein synthesis under nitrogen starvation. Required for selective autophagic degradation of the nucleus (nucleophagy). Also required for mitophagy, which eliminates defective or superfluous mitochondria in order to fulfill cellular energy requirements and prevent excess ROS production. Conjugation with ATG12, through a ubiquitin-like conjugating system involving ATG7 as an E1-like activating enzyme and ATG10 as an E2-like conjugating enzyme, is essential for its function. The ATG12-ATG5 conjugate acts as an E3-like enzyme which is required for lipidation of ATG8 and ATG8 association to the vesicle membranes.</text>
</comment>
<keyword evidence="8" id="KW-0472">Membrane</keyword>
<dbReference type="Pfam" id="PF20637">
    <property type="entry name" value="ATG5_HBR"/>
    <property type="match status" value="1"/>
</dbReference>
<dbReference type="Gene3D" id="1.10.246.190">
    <property type="entry name" value="Autophagy protein Apg5, helix rich domain"/>
    <property type="match status" value="1"/>
</dbReference>
<dbReference type="AlphaFoldDB" id="W2RQ09"/>
<keyword evidence="13" id="KW-1185">Reference proteome</keyword>
<dbReference type="GO" id="GO:0006995">
    <property type="term" value="P:cellular response to nitrogen starvation"/>
    <property type="evidence" value="ECO:0007669"/>
    <property type="project" value="TreeGrafter"/>
</dbReference>
<dbReference type="InterPro" id="IPR042527">
    <property type="entry name" value="Atg5_UblA_dom_sf"/>
</dbReference>
<dbReference type="Gene3D" id="3.10.20.620">
    <property type="match status" value="1"/>
</dbReference>
<dbReference type="InterPro" id="IPR048939">
    <property type="entry name" value="ATG5_UblA"/>
</dbReference>
<name>W2RQ09_CYPE1</name>
<evidence type="ECO:0000256" key="6">
    <source>
        <dbReference type="ARBA" id="ARBA00023006"/>
    </source>
</evidence>
<dbReference type="GO" id="GO:0005776">
    <property type="term" value="C:autophagosome"/>
    <property type="evidence" value="ECO:0007669"/>
    <property type="project" value="TreeGrafter"/>
</dbReference>
<feature type="domain" description="Autophagy protein ATG5 UblA" evidence="11">
    <location>
        <begin position="14"/>
        <end position="123"/>
    </location>
</feature>
<gene>
    <name evidence="12" type="ORF">HMPREF1541_06405</name>
</gene>
<dbReference type="VEuPathDB" id="FungiDB:HMPREF1541_06405"/>
<dbReference type="Pfam" id="PF04106">
    <property type="entry name" value="ATG5_UblB"/>
    <property type="match status" value="1"/>
</dbReference>
<dbReference type="EMBL" id="KB822722">
    <property type="protein sequence ID" value="ETN38370.1"/>
    <property type="molecule type" value="Genomic_DNA"/>
</dbReference>
<dbReference type="GO" id="GO:0019776">
    <property type="term" value="F:Atg8-family ligase activity"/>
    <property type="evidence" value="ECO:0007669"/>
    <property type="project" value="TreeGrafter"/>
</dbReference>
<dbReference type="PANTHER" id="PTHR13040">
    <property type="entry name" value="AUTOPHAGY PROTEIN 5"/>
    <property type="match status" value="1"/>
</dbReference>
<comment type="subcellular location">
    <subcellularLocation>
        <location evidence="1 8">Preautophagosomal structure membrane</location>
        <topology evidence="1 8">Peripheral membrane protein</topology>
    </subcellularLocation>
</comment>
<comment type="similarity">
    <text evidence="2 8">Belongs to the ATG5 family.</text>
</comment>
<dbReference type="GO" id="GO:0034274">
    <property type="term" value="C:Atg12-Atg5-Atg16 complex"/>
    <property type="evidence" value="ECO:0007669"/>
    <property type="project" value="TreeGrafter"/>
</dbReference>
<dbReference type="InterPro" id="IPR048940">
    <property type="entry name" value="ATG5_HBR"/>
</dbReference>
<protein>
    <recommendedName>
        <fullName evidence="3 8">Autophagy protein 5</fullName>
    </recommendedName>
</protein>
<dbReference type="Proteomes" id="UP000030752">
    <property type="component" value="Unassembled WGS sequence"/>
</dbReference>
<dbReference type="Gene3D" id="3.10.20.90">
    <property type="entry name" value="Phosphatidylinositol 3-kinase Catalytic Subunit, Chain A, domain 1"/>
    <property type="match status" value="1"/>
</dbReference>
<keyword evidence="5 8" id="KW-0832">Ubl conjugation</keyword>
<evidence type="ECO:0000313" key="12">
    <source>
        <dbReference type="EMBL" id="ETN38370.1"/>
    </source>
</evidence>
<dbReference type="Pfam" id="PF20638">
    <property type="entry name" value="ATG5_UblA"/>
    <property type="match status" value="1"/>
</dbReference>
<feature type="domain" description="Autophagy protein ATG5 alpha-helical bundle region" evidence="10">
    <location>
        <begin position="142"/>
        <end position="196"/>
    </location>
</feature>
<dbReference type="FunCoup" id="W2RQ09">
    <property type="interactions" value="330"/>
</dbReference>
<sequence>MAQLQPLAAIQQHVWDARLPLEVRLAPSECRTYDQADPYLIAWPRISYIPLLLARLHSFFSPLLIVDPEELTPDAGYFTYDGVPLKWHLPLGLLYDLHVLSVGDSTADQPIADSIPFRLTLHYTPDSASAHVNLINPDPVRMHDFFINAVKEADFLRSGTAKPIMSLSAADSKALWASTQDNDLTVFAKIHQSLLPSAGQLRNVPLRIYLPMPPEESESAAQMRVLQAQVSPTLPLQPGATAAQARAASTGQPQTLGTALHNLIPDLFPSRRTPILARPILHGAPIALTANLEDLTKWACYADGWIHVVVAINH</sequence>
<dbReference type="GO" id="GO:0034045">
    <property type="term" value="C:phagophore assembly site membrane"/>
    <property type="evidence" value="ECO:0007669"/>
    <property type="project" value="UniProtKB-SubCell"/>
</dbReference>
<keyword evidence="8" id="KW-0813">Transport</keyword>
<evidence type="ECO:0000256" key="3">
    <source>
        <dbReference type="ARBA" id="ARBA00015616"/>
    </source>
</evidence>
<dbReference type="GO" id="GO:0000422">
    <property type="term" value="P:autophagy of mitochondrion"/>
    <property type="evidence" value="ECO:0007669"/>
    <property type="project" value="TreeGrafter"/>
</dbReference>
<evidence type="ECO:0000259" key="9">
    <source>
        <dbReference type="Pfam" id="PF04106"/>
    </source>
</evidence>
<dbReference type="InterPro" id="IPR042526">
    <property type="entry name" value="Atg5_HR"/>
</dbReference>
<reference evidence="12 13" key="1">
    <citation type="submission" date="2013-03" db="EMBL/GenBank/DDBJ databases">
        <title>The Genome Sequence of Phialophora europaea CBS 101466.</title>
        <authorList>
            <consortium name="The Broad Institute Genomics Platform"/>
            <person name="Cuomo C."/>
            <person name="de Hoog S."/>
            <person name="Gorbushina A."/>
            <person name="Walker B."/>
            <person name="Young S.K."/>
            <person name="Zeng Q."/>
            <person name="Gargeya S."/>
            <person name="Fitzgerald M."/>
            <person name="Haas B."/>
            <person name="Abouelleil A."/>
            <person name="Allen A.W."/>
            <person name="Alvarado L."/>
            <person name="Arachchi H.M."/>
            <person name="Berlin A.M."/>
            <person name="Chapman S.B."/>
            <person name="Gainer-Dewar J."/>
            <person name="Goldberg J."/>
            <person name="Griggs A."/>
            <person name="Gujja S."/>
            <person name="Hansen M."/>
            <person name="Howarth C."/>
            <person name="Imamovic A."/>
            <person name="Ireland A."/>
            <person name="Larimer J."/>
            <person name="McCowan C."/>
            <person name="Murphy C."/>
            <person name="Pearson M."/>
            <person name="Poon T.W."/>
            <person name="Priest M."/>
            <person name="Roberts A."/>
            <person name="Saif S."/>
            <person name="Shea T."/>
            <person name="Sisk P."/>
            <person name="Sykes S."/>
            <person name="Wortman J."/>
            <person name="Nusbaum C."/>
            <person name="Birren B."/>
        </authorList>
    </citation>
    <scope>NUCLEOTIDE SEQUENCE [LARGE SCALE GENOMIC DNA]</scope>
    <source>
        <strain evidence="12 13">CBS 101466</strain>
    </source>
</reference>
<proteinExistence type="inferred from homology"/>
<dbReference type="InterPro" id="IPR048318">
    <property type="entry name" value="ATG5_UblB"/>
</dbReference>
<dbReference type="GO" id="GO:0044233">
    <property type="term" value="C:mitochondria-associated endoplasmic reticulum membrane contact site"/>
    <property type="evidence" value="ECO:0007669"/>
    <property type="project" value="TreeGrafter"/>
</dbReference>
<dbReference type="OrthoDB" id="272162at2759"/>
<dbReference type="GO" id="GO:0034727">
    <property type="term" value="P:piecemeal microautophagy of the nucleus"/>
    <property type="evidence" value="ECO:0007669"/>
    <property type="project" value="TreeGrafter"/>
</dbReference>
<evidence type="ECO:0000259" key="11">
    <source>
        <dbReference type="Pfam" id="PF20638"/>
    </source>
</evidence>
<keyword evidence="6 8" id="KW-0072">Autophagy</keyword>
<organism evidence="12 13">
    <name type="scientific">Cyphellophora europaea (strain CBS 101466)</name>
    <name type="common">Phialophora europaea</name>
    <dbReference type="NCBI Taxonomy" id="1220924"/>
    <lineage>
        <taxon>Eukaryota</taxon>
        <taxon>Fungi</taxon>
        <taxon>Dikarya</taxon>
        <taxon>Ascomycota</taxon>
        <taxon>Pezizomycotina</taxon>
        <taxon>Eurotiomycetes</taxon>
        <taxon>Chaetothyriomycetidae</taxon>
        <taxon>Chaetothyriales</taxon>
        <taxon>Cyphellophoraceae</taxon>
        <taxon>Cyphellophora</taxon>
    </lineage>
</organism>
<dbReference type="HOGENOM" id="CLU_051894_2_0_1"/>